<dbReference type="KEGG" id="oai:OLEAN_C05800"/>
<dbReference type="InterPro" id="IPR012677">
    <property type="entry name" value="Nucleotide-bd_a/b_plait_sf"/>
</dbReference>
<proteinExistence type="predicted"/>
<dbReference type="SUPFAM" id="SSF54928">
    <property type="entry name" value="RNA-binding domain, RBD"/>
    <property type="match status" value="1"/>
</dbReference>
<evidence type="ECO:0000313" key="2">
    <source>
        <dbReference type="EMBL" id="CCK74756.1"/>
    </source>
</evidence>
<dbReference type="SMART" id="SM00360">
    <property type="entry name" value="RRM"/>
    <property type="match status" value="1"/>
</dbReference>
<dbReference type="GO" id="GO:0003723">
    <property type="term" value="F:RNA binding"/>
    <property type="evidence" value="ECO:0007669"/>
    <property type="project" value="InterPro"/>
</dbReference>
<dbReference type="Pfam" id="PF00076">
    <property type="entry name" value="RRM_1"/>
    <property type="match status" value="1"/>
</dbReference>
<reference evidence="2 3" key="1">
    <citation type="journal article" date="2013" name="Nat. Commun.">
        <title>Genome sequence and functional genomic analysis of the oil-degrading bacterium Oleispira antarctica.</title>
        <authorList>
            <person name="Kube M."/>
            <person name="Chernikova T.N."/>
            <person name="Al-Ramahi Y."/>
            <person name="Beloqui A."/>
            <person name="Lopez-Cortez N."/>
            <person name="Guazzaroni M.E."/>
            <person name="Heipieper H.J."/>
            <person name="Klages S."/>
            <person name="Kotsyurbenko O.R."/>
            <person name="Langer I."/>
            <person name="Nechitaylo T.Y."/>
            <person name="Lunsdorf H."/>
            <person name="Fernandez M."/>
            <person name="Juarez S."/>
            <person name="Ciordia S."/>
            <person name="Singer A."/>
            <person name="Kagan O."/>
            <person name="Egorova O."/>
            <person name="Petit P.A."/>
            <person name="Stogios P."/>
            <person name="Kim Y."/>
            <person name="Tchigvintsev A."/>
            <person name="Flick R."/>
            <person name="Denaro R."/>
            <person name="Genovese M."/>
            <person name="Albar J.P."/>
            <person name="Reva O.N."/>
            <person name="Martinez-Gomariz M."/>
            <person name="Tran H."/>
            <person name="Ferrer M."/>
            <person name="Savchenko A."/>
            <person name="Yakunin A.F."/>
            <person name="Yakimov M.M."/>
            <person name="Golyshina O.V."/>
            <person name="Reinhardt R."/>
            <person name="Golyshin P.N."/>
        </authorList>
    </citation>
    <scope>NUCLEOTIDE SEQUENCE [LARGE SCALE GENOMIC DNA]</scope>
</reference>
<dbReference type="InterPro" id="IPR000504">
    <property type="entry name" value="RRM_dom"/>
</dbReference>
<accession>R4YJY8</accession>
<evidence type="ECO:0000313" key="3">
    <source>
        <dbReference type="Proteomes" id="UP000032749"/>
    </source>
</evidence>
<dbReference type="Proteomes" id="UP000032749">
    <property type="component" value="Chromosome"/>
</dbReference>
<organism evidence="2 3">
    <name type="scientific">Oleispira antarctica RB-8</name>
    <dbReference type="NCBI Taxonomy" id="698738"/>
    <lineage>
        <taxon>Bacteria</taxon>
        <taxon>Pseudomonadati</taxon>
        <taxon>Pseudomonadota</taxon>
        <taxon>Gammaproteobacteria</taxon>
        <taxon>Oceanospirillales</taxon>
        <taxon>Oceanospirillaceae</taxon>
        <taxon>Oleispira</taxon>
    </lineage>
</organism>
<keyword evidence="3" id="KW-1185">Reference proteome</keyword>
<dbReference type="HOGENOM" id="CLU_012062_28_8_6"/>
<dbReference type="PANTHER" id="PTHR48034">
    <property type="entry name" value="TRANSFORMER-2 SEX-DETERMINING PROTEIN-RELATED"/>
    <property type="match status" value="1"/>
</dbReference>
<sequence>MKLLIRNLARTLTEEEVGALFAPFGEVAECSLVMDAKTGESKGFGFVVMPGPGNGKAAMKSLNATEIAGQIIRVKRAAEDT</sequence>
<dbReference type="STRING" id="698738.OLEAN_C05800"/>
<protein>
    <submittedName>
        <fullName evidence="2">Probable RNA-binding protein</fullName>
    </submittedName>
</protein>
<dbReference type="EMBL" id="FO203512">
    <property type="protein sequence ID" value="CCK74756.1"/>
    <property type="molecule type" value="Genomic_DNA"/>
</dbReference>
<gene>
    <name evidence="2" type="ORF">OLEAN_C05800</name>
</gene>
<dbReference type="InterPro" id="IPR050441">
    <property type="entry name" value="RBM"/>
</dbReference>
<dbReference type="Gene3D" id="3.30.70.330">
    <property type="match status" value="1"/>
</dbReference>
<dbReference type="OrthoDB" id="9798855at2"/>
<dbReference type="InterPro" id="IPR035979">
    <property type="entry name" value="RBD_domain_sf"/>
</dbReference>
<name>R4YJY8_OLEAN</name>
<feature type="domain" description="RRM" evidence="1">
    <location>
        <begin position="1"/>
        <end position="79"/>
    </location>
</feature>
<dbReference type="AlphaFoldDB" id="R4YJY8"/>
<evidence type="ECO:0000259" key="1">
    <source>
        <dbReference type="PROSITE" id="PS50102"/>
    </source>
</evidence>
<dbReference type="PROSITE" id="PS50102">
    <property type="entry name" value="RRM"/>
    <property type="match status" value="1"/>
</dbReference>